<evidence type="ECO:0000313" key="3">
    <source>
        <dbReference type="Proteomes" id="UP001149813"/>
    </source>
</evidence>
<reference evidence="2" key="1">
    <citation type="submission" date="2022-07" db="EMBL/GenBank/DDBJ databases">
        <title>Phylogenomic reconstructions and comparative analyses of Kickxellomycotina fungi.</title>
        <authorList>
            <person name="Reynolds N.K."/>
            <person name="Stajich J.E."/>
            <person name="Barry K."/>
            <person name="Grigoriev I.V."/>
            <person name="Crous P."/>
            <person name="Smith M.E."/>
        </authorList>
    </citation>
    <scope>NUCLEOTIDE SEQUENCE</scope>
    <source>
        <strain evidence="2">NBRC 32514</strain>
    </source>
</reference>
<dbReference type="Pfam" id="PF11709">
    <property type="entry name" value="Mit_ribos_Mrp51"/>
    <property type="match status" value="1"/>
</dbReference>
<comment type="caution">
    <text evidence="2">The sequence shown here is derived from an EMBL/GenBank/DDBJ whole genome shotgun (WGS) entry which is preliminary data.</text>
</comment>
<feature type="region of interest" description="Disordered" evidence="1">
    <location>
        <begin position="85"/>
        <end position="118"/>
    </location>
</feature>
<evidence type="ECO:0000256" key="1">
    <source>
        <dbReference type="SAM" id="MobiDB-lite"/>
    </source>
</evidence>
<dbReference type="Proteomes" id="UP001149813">
    <property type="component" value="Unassembled WGS sequence"/>
</dbReference>
<dbReference type="InterPro" id="IPR016712">
    <property type="entry name" value="Rbsml_bS1m-like"/>
</dbReference>
<sequence>MESKFARLFRTSKLASYDREIKQVYATYANKTNKGEWGLKRRMPPRIPTRLATISSLDTKEQIIEFESGDQQYMLTNTWKENFPESHSPGHRNTGGFFSDINAGSQSGKAGEGSKSRVPQRNLGLMTRAEWKKFLAEARSRRSEWEDALSEGHFVPEETLAFMNATNIHDSQDDGVVRSPTYHDYVPASEELVVQGRVLNHANAGYAVAVQGIIAYLPPQSKSMDTSLGFRDVKTFYVHSAKFDSQGRPDVLLGTKPRGSRDPINLDSGPRSTFKFDRTVSNKNIEARKEHLGRIRDILKMNKDLLESASGDEITDAVDHITKDRK</sequence>
<gene>
    <name evidence="2" type="ORF">LPJ53_001965</name>
</gene>
<dbReference type="OrthoDB" id="2735536at2759"/>
<evidence type="ECO:0000313" key="2">
    <source>
        <dbReference type="EMBL" id="KAJ1723740.1"/>
    </source>
</evidence>
<accession>A0A9W7Y2Z2</accession>
<organism evidence="2 3">
    <name type="scientific">Coemansia erecta</name>
    <dbReference type="NCBI Taxonomy" id="147472"/>
    <lineage>
        <taxon>Eukaryota</taxon>
        <taxon>Fungi</taxon>
        <taxon>Fungi incertae sedis</taxon>
        <taxon>Zoopagomycota</taxon>
        <taxon>Kickxellomycotina</taxon>
        <taxon>Kickxellomycetes</taxon>
        <taxon>Kickxellales</taxon>
        <taxon>Kickxellaceae</taxon>
        <taxon>Coemansia</taxon>
    </lineage>
</organism>
<dbReference type="PANTHER" id="PTHR28058:SF1">
    <property type="entry name" value="SMALL RIBOSOMAL SUBUNIT PROTEIN BS1M"/>
    <property type="match status" value="1"/>
</dbReference>
<dbReference type="AlphaFoldDB" id="A0A9W7Y2Z2"/>
<dbReference type="EMBL" id="JANBOJ010000055">
    <property type="protein sequence ID" value="KAJ1723740.1"/>
    <property type="molecule type" value="Genomic_DNA"/>
</dbReference>
<name>A0A9W7Y2Z2_9FUNG</name>
<proteinExistence type="predicted"/>
<keyword evidence="3" id="KW-1185">Reference proteome</keyword>
<protein>
    <submittedName>
        <fullName evidence="2">Uncharacterized protein</fullName>
    </submittedName>
</protein>
<dbReference type="PANTHER" id="PTHR28058">
    <property type="entry name" value="37S RIBOSOMAL PROTEIN MRP51, MITOCHONDRIAL"/>
    <property type="match status" value="1"/>
</dbReference>